<evidence type="ECO:0000256" key="7">
    <source>
        <dbReference type="PROSITE-ProRule" id="PRU00169"/>
    </source>
</evidence>
<evidence type="ECO:0000313" key="13">
    <source>
        <dbReference type="EMBL" id="MDS0299102.1"/>
    </source>
</evidence>
<reference evidence="13 14" key="1">
    <citation type="submission" date="2022-06" db="EMBL/GenBank/DDBJ databases">
        <title>Halogeometricum sp. a new haloarchaeum isolate from saline soil.</title>
        <authorList>
            <person name="Strakova D."/>
            <person name="Galisteo C."/>
            <person name="Sanchez-Porro C."/>
            <person name="Ventosa A."/>
        </authorList>
    </citation>
    <scope>NUCLEOTIDE SEQUENCE [LARGE SCALE GENOMIC DNA]</scope>
    <source>
        <strain evidence="13 14">S1BR25-6</strain>
    </source>
</reference>
<feature type="domain" description="PAC" evidence="12">
    <location>
        <begin position="213"/>
        <end position="271"/>
    </location>
</feature>
<keyword evidence="3 7" id="KW-0597">Phosphoprotein</keyword>
<dbReference type="Gene3D" id="3.30.565.10">
    <property type="entry name" value="Histidine kinase-like ATPase, C-terminal domain"/>
    <property type="match status" value="1"/>
</dbReference>
<dbReference type="CDD" id="cd00156">
    <property type="entry name" value="REC"/>
    <property type="match status" value="1"/>
</dbReference>
<dbReference type="PROSITE" id="PS50112">
    <property type="entry name" value="PAS"/>
    <property type="match status" value="2"/>
</dbReference>
<evidence type="ECO:0000259" key="10">
    <source>
        <dbReference type="PROSITE" id="PS50110"/>
    </source>
</evidence>
<dbReference type="SMART" id="SM00086">
    <property type="entry name" value="PAC"/>
    <property type="match status" value="2"/>
</dbReference>
<dbReference type="SUPFAM" id="SSF55785">
    <property type="entry name" value="PYP-like sensor domain (PAS domain)"/>
    <property type="match status" value="3"/>
</dbReference>
<keyword evidence="14" id="KW-1185">Reference proteome</keyword>
<keyword evidence="6" id="KW-0902">Two-component regulatory system</keyword>
<dbReference type="InterPro" id="IPR004358">
    <property type="entry name" value="Sig_transdc_His_kin-like_C"/>
</dbReference>
<dbReference type="Gene3D" id="3.30.450.20">
    <property type="entry name" value="PAS domain"/>
    <property type="match status" value="3"/>
</dbReference>
<dbReference type="InterPro" id="IPR011006">
    <property type="entry name" value="CheY-like_superfamily"/>
</dbReference>
<feature type="domain" description="Response regulatory" evidence="10">
    <location>
        <begin position="15"/>
        <end position="131"/>
    </location>
</feature>
<keyword evidence="5" id="KW-0418">Kinase</keyword>
<evidence type="ECO:0000256" key="6">
    <source>
        <dbReference type="ARBA" id="ARBA00023012"/>
    </source>
</evidence>
<dbReference type="InterPro" id="IPR001610">
    <property type="entry name" value="PAC"/>
</dbReference>
<evidence type="ECO:0000256" key="4">
    <source>
        <dbReference type="ARBA" id="ARBA00022679"/>
    </source>
</evidence>
<dbReference type="NCBIfam" id="TIGR00229">
    <property type="entry name" value="sensory_box"/>
    <property type="match status" value="3"/>
</dbReference>
<feature type="domain" description="PAS" evidence="11">
    <location>
        <begin position="146"/>
        <end position="216"/>
    </location>
</feature>
<evidence type="ECO:0000313" key="14">
    <source>
        <dbReference type="Proteomes" id="UP001257060"/>
    </source>
</evidence>
<evidence type="ECO:0000256" key="5">
    <source>
        <dbReference type="ARBA" id="ARBA00022777"/>
    </source>
</evidence>
<keyword evidence="4" id="KW-0808">Transferase</keyword>
<feature type="domain" description="Histidine kinase" evidence="9">
    <location>
        <begin position="525"/>
        <end position="752"/>
    </location>
</feature>
<evidence type="ECO:0000256" key="8">
    <source>
        <dbReference type="SAM" id="MobiDB-lite"/>
    </source>
</evidence>
<name>A0ABU2GE68_9EURY</name>
<feature type="compositionally biased region" description="Polar residues" evidence="8">
    <location>
        <begin position="666"/>
        <end position="675"/>
    </location>
</feature>
<evidence type="ECO:0000259" key="11">
    <source>
        <dbReference type="PROSITE" id="PS50112"/>
    </source>
</evidence>
<dbReference type="Pfam" id="PF08448">
    <property type="entry name" value="PAS_4"/>
    <property type="match status" value="2"/>
</dbReference>
<proteinExistence type="predicted"/>
<dbReference type="PANTHER" id="PTHR43711">
    <property type="entry name" value="TWO-COMPONENT HISTIDINE KINASE"/>
    <property type="match status" value="1"/>
</dbReference>
<feature type="domain" description="PAC" evidence="12">
    <location>
        <begin position="344"/>
        <end position="394"/>
    </location>
</feature>
<dbReference type="CDD" id="cd00130">
    <property type="entry name" value="PAS"/>
    <property type="match status" value="2"/>
</dbReference>
<dbReference type="Gene3D" id="1.10.287.130">
    <property type="match status" value="1"/>
</dbReference>
<dbReference type="SUPFAM" id="SSF55874">
    <property type="entry name" value="ATPase domain of HSP90 chaperone/DNA topoisomerase II/histidine kinase"/>
    <property type="match status" value="1"/>
</dbReference>
<dbReference type="RefSeq" id="WP_310923964.1">
    <property type="nucleotide sequence ID" value="NZ_JAMQOP010000002.1"/>
</dbReference>
<feature type="domain" description="PAS" evidence="11">
    <location>
        <begin position="272"/>
        <end position="334"/>
    </location>
</feature>
<dbReference type="Pfam" id="PF00512">
    <property type="entry name" value="HisKA"/>
    <property type="match status" value="1"/>
</dbReference>
<dbReference type="InterPro" id="IPR000014">
    <property type="entry name" value="PAS"/>
</dbReference>
<dbReference type="EC" id="2.7.13.3" evidence="2"/>
<dbReference type="PROSITE" id="PS50110">
    <property type="entry name" value="RESPONSE_REGULATORY"/>
    <property type="match status" value="1"/>
</dbReference>
<dbReference type="CDD" id="cd00082">
    <property type="entry name" value="HisKA"/>
    <property type="match status" value="1"/>
</dbReference>
<dbReference type="InterPro" id="IPR036890">
    <property type="entry name" value="HATPase_C_sf"/>
</dbReference>
<dbReference type="InterPro" id="IPR035965">
    <property type="entry name" value="PAS-like_dom_sf"/>
</dbReference>
<feature type="region of interest" description="Disordered" evidence="8">
    <location>
        <begin position="635"/>
        <end position="677"/>
    </location>
</feature>
<dbReference type="SMART" id="SM00388">
    <property type="entry name" value="HisKA"/>
    <property type="match status" value="1"/>
</dbReference>
<evidence type="ECO:0000256" key="2">
    <source>
        <dbReference type="ARBA" id="ARBA00012438"/>
    </source>
</evidence>
<comment type="catalytic activity">
    <reaction evidence="1">
        <text>ATP + protein L-histidine = ADP + protein N-phospho-L-histidine.</text>
        <dbReference type="EC" id="2.7.13.3"/>
    </reaction>
</comment>
<dbReference type="PROSITE" id="PS50109">
    <property type="entry name" value="HIS_KIN"/>
    <property type="match status" value="1"/>
</dbReference>
<dbReference type="SUPFAM" id="SSF47384">
    <property type="entry name" value="Homodimeric domain of signal transducing histidine kinase"/>
    <property type="match status" value="1"/>
</dbReference>
<comment type="caution">
    <text evidence="13">The sequence shown here is derived from an EMBL/GenBank/DDBJ whole genome shotgun (WGS) entry which is preliminary data.</text>
</comment>
<dbReference type="PRINTS" id="PR00344">
    <property type="entry name" value="BCTRLSENSOR"/>
</dbReference>
<dbReference type="SMART" id="SM00387">
    <property type="entry name" value="HATPase_c"/>
    <property type="match status" value="1"/>
</dbReference>
<dbReference type="SMART" id="SM00448">
    <property type="entry name" value="REC"/>
    <property type="match status" value="1"/>
</dbReference>
<dbReference type="InterPro" id="IPR003661">
    <property type="entry name" value="HisK_dim/P_dom"/>
</dbReference>
<dbReference type="InterPro" id="IPR005467">
    <property type="entry name" value="His_kinase_dom"/>
</dbReference>
<evidence type="ECO:0000259" key="12">
    <source>
        <dbReference type="PROSITE" id="PS50113"/>
    </source>
</evidence>
<dbReference type="PANTHER" id="PTHR43711:SF1">
    <property type="entry name" value="HISTIDINE KINASE 1"/>
    <property type="match status" value="1"/>
</dbReference>
<dbReference type="InterPro" id="IPR013656">
    <property type="entry name" value="PAS_4"/>
</dbReference>
<evidence type="ECO:0000259" key="9">
    <source>
        <dbReference type="PROSITE" id="PS50109"/>
    </source>
</evidence>
<feature type="modified residue" description="4-aspartylphosphate" evidence="7">
    <location>
        <position position="66"/>
    </location>
</feature>
<gene>
    <name evidence="13" type="ORF">NDI76_10135</name>
</gene>
<sequence length="759" mass="83558">MNAPSAASGAEVPIRVLHVDDEPDFAGLTAAFLERESEGTTVETATTAAEGLRLLAEERFDCVVSDYNLAETDGLAFFESVRDAGVDVPFILFTGRGSEEIASEAISTGVSDYLQKETGTGQYAVLANRIRNAVDQHRSRTALETSQKRLALFVEQSPLGVLEYDENFRIVAINGAAAEILGYTEDELRGHTWEKIVADASYESVDAVTSALMKSEGGYYSVDENVRKNGERIVCEWHNRVVTDEHGEMVAVFSQFRDISERHRREERLRRTTARLEALFENSPDMINIHDQEGVITEANPELCAKTGYDADELVGTSVWDLDDDIHPDEAQALWANMTAGDRSKLEGSYRRRDGSSFPVEVHIRRLALNGEDRFLVISRDISERVERERRLEETTNRYRTLVENVPDGGVFLFDKDLRYTLVGGEELRSIGVSADDFLGKGPHDLFPAALADELEHYYQEALAGNDHTFEQRLDGEEYRIRTLPIRGDDGVDAGMAMSQNVTEQRQQERKLRQQKESLAEFASVVSHDLRNPLNVAEGHLELIDTDDADSLDAVRRAHRRMRTLIEDVLTLAREGAAVESLDDVELAAAVEASWLNVETGEASLAVDTDRAIRADESRLRQLFENLFRNAVEHGARQASGRSAPGDSVEHSSTSSRATPDDAVEHSSTGDSTASDEAVTVTVGALPDGFFVADDGPGIPAESRESVFEAGYSTSRDGTGFGLRIVEQIAEAHGWSVALTESETGGARFEFSGVAPAAE</sequence>
<dbReference type="InterPro" id="IPR036097">
    <property type="entry name" value="HisK_dim/P_sf"/>
</dbReference>
<dbReference type="SUPFAM" id="SSF52172">
    <property type="entry name" value="CheY-like"/>
    <property type="match status" value="1"/>
</dbReference>
<organism evidence="13 14">
    <name type="scientific">Halogeometricum salsisoli</name>
    <dbReference type="NCBI Taxonomy" id="2950536"/>
    <lineage>
        <taxon>Archaea</taxon>
        <taxon>Methanobacteriati</taxon>
        <taxon>Methanobacteriota</taxon>
        <taxon>Stenosarchaea group</taxon>
        <taxon>Halobacteria</taxon>
        <taxon>Halobacteriales</taxon>
        <taxon>Haloferacaceae</taxon>
        <taxon>Halogeometricum</taxon>
    </lineage>
</organism>
<evidence type="ECO:0000256" key="1">
    <source>
        <dbReference type="ARBA" id="ARBA00000085"/>
    </source>
</evidence>
<dbReference type="PROSITE" id="PS50113">
    <property type="entry name" value="PAC"/>
    <property type="match status" value="2"/>
</dbReference>
<protein>
    <recommendedName>
        <fullName evidence="2">histidine kinase</fullName>
        <ecNumber evidence="2">2.7.13.3</ecNumber>
    </recommendedName>
</protein>
<dbReference type="Pfam" id="PF13426">
    <property type="entry name" value="PAS_9"/>
    <property type="match status" value="1"/>
</dbReference>
<dbReference type="InterPro" id="IPR050736">
    <property type="entry name" value="Sensor_HK_Regulatory"/>
</dbReference>
<dbReference type="Gene3D" id="3.40.50.2300">
    <property type="match status" value="1"/>
</dbReference>
<dbReference type="CDD" id="cd00075">
    <property type="entry name" value="HATPase"/>
    <property type="match status" value="1"/>
</dbReference>
<dbReference type="InterPro" id="IPR000700">
    <property type="entry name" value="PAS-assoc_C"/>
</dbReference>
<dbReference type="SMART" id="SM00091">
    <property type="entry name" value="PAS"/>
    <property type="match status" value="3"/>
</dbReference>
<dbReference type="Pfam" id="PF02518">
    <property type="entry name" value="HATPase_c"/>
    <property type="match status" value="1"/>
</dbReference>
<dbReference type="Proteomes" id="UP001257060">
    <property type="component" value="Unassembled WGS sequence"/>
</dbReference>
<evidence type="ECO:0000256" key="3">
    <source>
        <dbReference type="ARBA" id="ARBA00022553"/>
    </source>
</evidence>
<dbReference type="InterPro" id="IPR003594">
    <property type="entry name" value="HATPase_dom"/>
</dbReference>
<accession>A0ABU2GE68</accession>
<dbReference type="InterPro" id="IPR001789">
    <property type="entry name" value="Sig_transdc_resp-reg_receiver"/>
</dbReference>
<dbReference type="EMBL" id="JAMQOP010000002">
    <property type="protein sequence ID" value="MDS0299102.1"/>
    <property type="molecule type" value="Genomic_DNA"/>
</dbReference>
<dbReference type="Pfam" id="PF00072">
    <property type="entry name" value="Response_reg"/>
    <property type="match status" value="1"/>
</dbReference>